<evidence type="ECO:0000313" key="3">
    <source>
        <dbReference type="Proteomes" id="UP001642483"/>
    </source>
</evidence>
<dbReference type="InterPro" id="IPR027818">
    <property type="entry name" value="SPACA9"/>
</dbReference>
<evidence type="ECO:0000313" key="2">
    <source>
        <dbReference type="EMBL" id="CAK8673650.1"/>
    </source>
</evidence>
<feature type="compositionally biased region" description="Polar residues" evidence="1">
    <location>
        <begin position="210"/>
        <end position="238"/>
    </location>
</feature>
<dbReference type="Proteomes" id="UP001642483">
    <property type="component" value="Unassembled WGS sequence"/>
</dbReference>
<keyword evidence="3" id="KW-1185">Reference proteome</keyword>
<feature type="region of interest" description="Disordered" evidence="1">
    <location>
        <begin position="210"/>
        <end position="252"/>
    </location>
</feature>
<protein>
    <submittedName>
        <fullName evidence="2">Uncharacterized protein</fullName>
    </submittedName>
</protein>
<dbReference type="EMBL" id="CAWYQH010000002">
    <property type="protein sequence ID" value="CAK8673650.1"/>
    <property type="molecule type" value="Genomic_DNA"/>
</dbReference>
<name>A0ABP0F5E4_CLALP</name>
<comment type="caution">
    <text evidence="2">The sequence shown here is derived from an EMBL/GenBank/DDBJ whole genome shotgun (WGS) entry which is preliminary data.</text>
</comment>
<evidence type="ECO:0000256" key="1">
    <source>
        <dbReference type="SAM" id="MobiDB-lite"/>
    </source>
</evidence>
<dbReference type="Pfam" id="PF15120">
    <property type="entry name" value="SPACA9"/>
    <property type="match status" value="1"/>
</dbReference>
<proteinExistence type="predicted"/>
<organism evidence="2 3">
    <name type="scientific">Clavelina lepadiformis</name>
    <name type="common">Light-bulb sea squirt</name>
    <name type="synonym">Ascidia lepadiformis</name>
    <dbReference type="NCBI Taxonomy" id="159417"/>
    <lineage>
        <taxon>Eukaryota</taxon>
        <taxon>Metazoa</taxon>
        <taxon>Chordata</taxon>
        <taxon>Tunicata</taxon>
        <taxon>Ascidiacea</taxon>
        <taxon>Aplousobranchia</taxon>
        <taxon>Clavelinidae</taxon>
        <taxon>Clavelina</taxon>
    </lineage>
</organism>
<dbReference type="PANTHER" id="PTHR32455">
    <property type="entry name" value="SPERM ACROSOME-ASSOCIATED PROTEIN 9"/>
    <property type="match status" value="1"/>
</dbReference>
<feature type="region of interest" description="Disordered" evidence="1">
    <location>
        <begin position="166"/>
        <end position="194"/>
    </location>
</feature>
<sequence>MNETRGILMNLERRFQTFSQQQFTFVTALDRCRKITFDERAQISTIAQVYNYAEHVTDNATDKRIFKIFISLVRDLGEFRRTLTKLAKQKNDRKLNETFATWKRLLEPREDISEVRAKFPFHHVNHLSCDEARNHFGGIISLIPVAIECARNAVERIEVIRAYRHTPSREGARSEQPRRPQSAMPAFNTIDRPIPSPTCRMAQPLSPVISSPVSTATHSRVSLHSATSDMSLPPTATTKTRRSPPSRPSTALGTYRRQAQVTLNEKNHVSFQKRPKSGKATQTPHYLATTLKPALDWPHQTISESEMKKMLKQPKHSLVRPTWKP</sequence>
<feature type="compositionally biased region" description="Basic and acidic residues" evidence="1">
    <location>
        <begin position="166"/>
        <end position="178"/>
    </location>
</feature>
<reference evidence="2 3" key="1">
    <citation type="submission" date="2024-02" db="EMBL/GenBank/DDBJ databases">
        <authorList>
            <person name="Daric V."/>
            <person name="Darras S."/>
        </authorList>
    </citation>
    <scope>NUCLEOTIDE SEQUENCE [LARGE SCALE GENOMIC DNA]</scope>
</reference>
<accession>A0ABP0F5E4</accession>
<gene>
    <name evidence="2" type="ORF">CVLEPA_LOCUS3415</name>
</gene>
<dbReference type="PANTHER" id="PTHR32455:SF1">
    <property type="entry name" value="SPERM ACROSOME-ASSOCIATED PROTEIN 9"/>
    <property type="match status" value="1"/>
</dbReference>